<evidence type="ECO:0000256" key="6">
    <source>
        <dbReference type="SAM" id="Phobius"/>
    </source>
</evidence>
<organism evidence="8 9">
    <name type="scientific">Brassicogethes aeneus</name>
    <name type="common">Rape pollen beetle</name>
    <name type="synonym">Meligethes aeneus</name>
    <dbReference type="NCBI Taxonomy" id="1431903"/>
    <lineage>
        <taxon>Eukaryota</taxon>
        <taxon>Metazoa</taxon>
        <taxon>Ecdysozoa</taxon>
        <taxon>Arthropoda</taxon>
        <taxon>Hexapoda</taxon>
        <taxon>Insecta</taxon>
        <taxon>Pterygota</taxon>
        <taxon>Neoptera</taxon>
        <taxon>Endopterygota</taxon>
        <taxon>Coleoptera</taxon>
        <taxon>Polyphaga</taxon>
        <taxon>Cucujiformia</taxon>
        <taxon>Nitidulidae</taxon>
        <taxon>Meligethinae</taxon>
        <taxon>Brassicogethes</taxon>
    </lineage>
</organism>
<dbReference type="EMBL" id="OV121141">
    <property type="protein sequence ID" value="CAH0548567.1"/>
    <property type="molecule type" value="Genomic_DNA"/>
</dbReference>
<dbReference type="GO" id="GO:0022857">
    <property type="term" value="F:transmembrane transporter activity"/>
    <property type="evidence" value="ECO:0007669"/>
    <property type="project" value="InterPro"/>
</dbReference>
<evidence type="ECO:0000256" key="4">
    <source>
        <dbReference type="ARBA" id="ARBA00023136"/>
    </source>
</evidence>
<feature type="transmembrane region" description="Helical" evidence="6">
    <location>
        <begin position="122"/>
        <end position="142"/>
    </location>
</feature>
<dbReference type="InterPro" id="IPR005828">
    <property type="entry name" value="MFS_sugar_transport-like"/>
</dbReference>
<dbReference type="InterPro" id="IPR003663">
    <property type="entry name" value="Sugar/inositol_transpt"/>
</dbReference>
<feature type="transmembrane region" description="Helical" evidence="6">
    <location>
        <begin position="371"/>
        <end position="394"/>
    </location>
</feature>
<evidence type="ECO:0000256" key="3">
    <source>
        <dbReference type="ARBA" id="ARBA00022989"/>
    </source>
</evidence>
<sequence length="523" mass="58357">MHVKMKNIGASCVSLFGVDPSITIKKDEDYNLVSTISISRYEGKKIKSHLPEICAALAAVSFHLSSGMGMAYSAVLIAQLELPESEIKATTSEKSWIASILVVVVPVASIICSLLMDSIGRLKTIIVAAIPGVLGWSMIALANNIPLIIIGRLLLGFSLACGTNPAIVYISEIASPSLRGSLMSMGIPLVSTGLVLTYFFGMYLDWRVIAWIGNISCIVPAILCFFVPESPPWLFWKRKYGEAKKSLDWLAKYQPQPQSRSETYSELQMKLLENEQNKRDNGNEKKGDKVALSTVKAFLKPTGYKPIIFFFGLHVCQQFCGIYIIMYYSIQFMQAAGTSIDPYVASIFIGIVRFVMSLVSTALMRKFRRRTLIMISALGMSLCMFTSGFFTTLIQQNKTTLTWVPVVSLLAFVSFSTIGFAPIPFTIMTELFPTEIRSVGYAIGMSENCFLNFISLQYYYTMLEFLGGIVEIQYFFAIIALLGLVYAYIFMPETFNVTMSDLANYYNDHTIYIGHDHSKTEHR</sequence>
<dbReference type="OrthoDB" id="6612291at2759"/>
<evidence type="ECO:0000313" key="8">
    <source>
        <dbReference type="EMBL" id="CAH0548567.1"/>
    </source>
</evidence>
<protein>
    <recommendedName>
        <fullName evidence="7">Major facilitator superfamily (MFS) profile domain-containing protein</fullName>
    </recommendedName>
</protein>
<reference evidence="8" key="1">
    <citation type="submission" date="2021-12" db="EMBL/GenBank/DDBJ databases">
        <authorList>
            <person name="King R."/>
        </authorList>
    </citation>
    <scope>NUCLEOTIDE SEQUENCE</scope>
</reference>
<feature type="domain" description="Major facilitator superfamily (MFS) profile" evidence="7">
    <location>
        <begin position="53"/>
        <end position="495"/>
    </location>
</feature>
<keyword evidence="9" id="KW-1185">Reference proteome</keyword>
<dbReference type="SUPFAM" id="SSF103473">
    <property type="entry name" value="MFS general substrate transporter"/>
    <property type="match status" value="1"/>
</dbReference>
<dbReference type="Pfam" id="PF00083">
    <property type="entry name" value="Sugar_tr"/>
    <property type="match status" value="1"/>
</dbReference>
<feature type="transmembrane region" description="Helical" evidence="6">
    <location>
        <begin position="95"/>
        <end position="115"/>
    </location>
</feature>
<feature type="transmembrane region" description="Helical" evidence="6">
    <location>
        <begin position="53"/>
        <end position="75"/>
    </location>
</feature>
<gene>
    <name evidence="8" type="ORF">MELIAE_LOCUS2031</name>
</gene>
<feature type="transmembrane region" description="Helical" evidence="6">
    <location>
        <begin position="406"/>
        <end position="427"/>
    </location>
</feature>
<dbReference type="FunFam" id="1.20.1250.20:FF:000249">
    <property type="entry name" value="facilitated trehalose transporter Tret1"/>
    <property type="match status" value="1"/>
</dbReference>
<keyword evidence="5" id="KW-0325">Glycoprotein</keyword>
<evidence type="ECO:0000259" key="7">
    <source>
        <dbReference type="PROSITE" id="PS50850"/>
    </source>
</evidence>
<dbReference type="PROSITE" id="PS50850">
    <property type="entry name" value="MFS"/>
    <property type="match status" value="1"/>
</dbReference>
<dbReference type="Gene3D" id="1.20.1250.20">
    <property type="entry name" value="MFS general substrate transporter like domains"/>
    <property type="match status" value="1"/>
</dbReference>
<name>A0A9P0AVU0_BRAAE</name>
<dbReference type="PANTHER" id="PTHR48021">
    <property type="match status" value="1"/>
</dbReference>
<proteinExistence type="predicted"/>
<dbReference type="InterPro" id="IPR020846">
    <property type="entry name" value="MFS_dom"/>
</dbReference>
<dbReference type="PANTHER" id="PTHR48021:SF24">
    <property type="entry name" value="MAJOR FACILITATOR SUPERFAMILY (MFS) PROFILE DOMAIN-CONTAINING PROTEIN"/>
    <property type="match status" value="1"/>
</dbReference>
<feature type="transmembrane region" description="Helical" evidence="6">
    <location>
        <begin position="472"/>
        <end position="491"/>
    </location>
</feature>
<feature type="transmembrane region" description="Helical" evidence="6">
    <location>
        <begin position="208"/>
        <end position="228"/>
    </location>
</feature>
<dbReference type="PRINTS" id="PR00171">
    <property type="entry name" value="SUGRTRNSPORT"/>
</dbReference>
<dbReference type="InterPro" id="IPR050549">
    <property type="entry name" value="MFS_Trehalose_Transporter"/>
</dbReference>
<dbReference type="GO" id="GO:0016020">
    <property type="term" value="C:membrane"/>
    <property type="evidence" value="ECO:0007669"/>
    <property type="project" value="UniProtKB-SubCell"/>
</dbReference>
<evidence type="ECO:0000256" key="5">
    <source>
        <dbReference type="ARBA" id="ARBA00023180"/>
    </source>
</evidence>
<keyword evidence="3 6" id="KW-1133">Transmembrane helix</keyword>
<comment type="subcellular location">
    <subcellularLocation>
        <location evidence="1">Membrane</location>
        <topology evidence="1">Multi-pass membrane protein</topology>
    </subcellularLocation>
</comment>
<feature type="transmembrane region" description="Helical" evidence="6">
    <location>
        <begin position="148"/>
        <end position="170"/>
    </location>
</feature>
<evidence type="ECO:0000256" key="1">
    <source>
        <dbReference type="ARBA" id="ARBA00004141"/>
    </source>
</evidence>
<keyword evidence="2 6" id="KW-0812">Transmembrane</keyword>
<dbReference type="Proteomes" id="UP001154078">
    <property type="component" value="Chromosome 10"/>
</dbReference>
<dbReference type="AlphaFoldDB" id="A0A9P0AVU0"/>
<evidence type="ECO:0000313" key="9">
    <source>
        <dbReference type="Proteomes" id="UP001154078"/>
    </source>
</evidence>
<dbReference type="InterPro" id="IPR036259">
    <property type="entry name" value="MFS_trans_sf"/>
</dbReference>
<feature type="transmembrane region" description="Helical" evidence="6">
    <location>
        <begin position="182"/>
        <end position="202"/>
    </location>
</feature>
<accession>A0A9P0AVU0</accession>
<feature type="transmembrane region" description="Helical" evidence="6">
    <location>
        <begin position="439"/>
        <end position="460"/>
    </location>
</feature>
<feature type="transmembrane region" description="Helical" evidence="6">
    <location>
        <begin position="342"/>
        <end position="364"/>
    </location>
</feature>
<feature type="transmembrane region" description="Helical" evidence="6">
    <location>
        <begin position="307"/>
        <end position="330"/>
    </location>
</feature>
<evidence type="ECO:0000256" key="2">
    <source>
        <dbReference type="ARBA" id="ARBA00022692"/>
    </source>
</evidence>
<keyword evidence="4 6" id="KW-0472">Membrane</keyword>